<evidence type="ECO:0000259" key="6">
    <source>
        <dbReference type="Pfam" id="PF21981"/>
    </source>
</evidence>
<evidence type="ECO:0000313" key="9">
    <source>
        <dbReference type="Proteomes" id="UP000256562"/>
    </source>
</evidence>
<evidence type="ECO:0000313" key="8">
    <source>
        <dbReference type="EMBL" id="REH98170.1"/>
    </source>
</evidence>
<dbReference type="Gene3D" id="1.10.10.10">
    <property type="entry name" value="Winged helix-like DNA-binding domain superfamily/Winged helix DNA-binding domain"/>
    <property type="match status" value="4"/>
</dbReference>
<evidence type="ECO:0000256" key="4">
    <source>
        <dbReference type="ARBA" id="ARBA00022490"/>
    </source>
</evidence>
<comment type="similarity">
    <text evidence="2 5">Belongs to the RecX family.</text>
</comment>
<dbReference type="Pfam" id="PF21981">
    <property type="entry name" value="RecX_HTH3"/>
    <property type="match status" value="2"/>
</dbReference>
<dbReference type="InterPro" id="IPR053925">
    <property type="entry name" value="RecX_HTH_3rd"/>
</dbReference>
<protein>
    <recommendedName>
        <fullName evidence="3 5">Regulatory protein RecX</fullName>
    </recommendedName>
</protein>
<evidence type="ECO:0000256" key="5">
    <source>
        <dbReference type="HAMAP-Rule" id="MF_01114"/>
    </source>
</evidence>
<dbReference type="HAMAP" id="MF_01114">
    <property type="entry name" value="RecX"/>
    <property type="match status" value="1"/>
</dbReference>
<keyword evidence="4 5" id="KW-0963">Cytoplasm</keyword>
<feature type="domain" description="RecX first three-helical" evidence="7">
    <location>
        <begin position="62"/>
        <end position="101"/>
    </location>
</feature>
<comment type="subcellular location">
    <subcellularLocation>
        <location evidence="1 5">Cytoplasm</location>
    </subcellularLocation>
</comment>
<sequence>MPNITKIEVQKNHTERFNIYIDEQFAMGISIDTLVHFNLKKGDCIDKSKIQEIELKEYEQHAINEAIQFLSYRKRSGHEIEHHLEQKGYASTVISSALHYCDKHQLIDDNDYAESLKNTMIHTTDKGPEIYRQKLVKAGIDKQIIEKAVQSYVVEQPFQHVVKVARKIANQKKGPAVKVKQKVYQALLQKGYHFETIESVIQELDFNQDPEFVDNLLQRDLEKVYNKYQKKFDGFQLIQKTTDALLRKGYAFDDIKRKLAESGIEDE</sequence>
<feature type="domain" description="RecX third three-helical" evidence="6">
    <location>
        <begin position="155"/>
        <end position="201"/>
    </location>
</feature>
<gene>
    <name evidence="5" type="primary">recX</name>
    <name evidence="8" type="ORF">DOS83_03855</name>
</gene>
<dbReference type="Pfam" id="PF21982">
    <property type="entry name" value="RecX_HTH1"/>
    <property type="match status" value="1"/>
</dbReference>
<comment type="function">
    <text evidence="5">Modulates RecA activity.</text>
</comment>
<evidence type="ECO:0000256" key="1">
    <source>
        <dbReference type="ARBA" id="ARBA00004496"/>
    </source>
</evidence>
<comment type="caution">
    <text evidence="8">The sequence shown here is derived from an EMBL/GenBank/DDBJ whole genome shotgun (WGS) entry which is preliminary data.</text>
</comment>
<evidence type="ECO:0000259" key="7">
    <source>
        <dbReference type="Pfam" id="PF21982"/>
    </source>
</evidence>
<dbReference type="RefSeq" id="WP_115926922.1">
    <property type="nucleotide sequence ID" value="NZ_QKXQ01000167.1"/>
</dbReference>
<feature type="domain" description="RecX third three-helical" evidence="6">
    <location>
        <begin position="217"/>
        <end position="258"/>
    </location>
</feature>
<name>A0A3E0IR50_9STAP</name>
<accession>A0A3E0IR50</accession>
<dbReference type="NCBIfam" id="NF010733">
    <property type="entry name" value="PRK14135.1"/>
    <property type="match status" value="1"/>
</dbReference>
<dbReference type="InterPro" id="IPR003783">
    <property type="entry name" value="Regulatory_RecX"/>
</dbReference>
<dbReference type="EMBL" id="QKXQ01000167">
    <property type="protein sequence ID" value="REH98170.1"/>
    <property type="molecule type" value="Genomic_DNA"/>
</dbReference>
<dbReference type="PANTHER" id="PTHR33602">
    <property type="entry name" value="REGULATORY PROTEIN RECX FAMILY PROTEIN"/>
    <property type="match status" value="1"/>
</dbReference>
<dbReference type="AlphaFoldDB" id="A0A3E0IR50"/>
<organism evidence="8 9">
    <name type="scientific">Staphylococcus felis</name>
    <dbReference type="NCBI Taxonomy" id="46127"/>
    <lineage>
        <taxon>Bacteria</taxon>
        <taxon>Bacillati</taxon>
        <taxon>Bacillota</taxon>
        <taxon>Bacilli</taxon>
        <taxon>Bacillales</taxon>
        <taxon>Staphylococcaceae</taxon>
        <taxon>Staphylococcus</taxon>
    </lineage>
</organism>
<dbReference type="InterPro" id="IPR053926">
    <property type="entry name" value="RecX_HTH_1st"/>
</dbReference>
<dbReference type="GO" id="GO:0006282">
    <property type="term" value="P:regulation of DNA repair"/>
    <property type="evidence" value="ECO:0007669"/>
    <property type="project" value="UniProtKB-UniRule"/>
</dbReference>
<dbReference type="Proteomes" id="UP000256562">
    <property type="component" value="Unassembled WGS sequence"/>
</dbReference>
<dbReference type="OrthoDB" id="5421057at2"/>
<dbReference type="PANTHER" id="PTHR33602:SF1">
    <property type="entry name" value="REGULATORY PROTEIN RECX FAMILY PROTEIN"/>
    <property type="match status" value="1"/>
</dbReference>
<dbReference type="GO" id="GO:0005737">
    <property type="term" value="C:cytoplasm"/>
    <property type="evidence" value="ECO:0007669"/>
    <property type="project" value="UniProtKB-SubCell"/>
</dbReference>
<proteinExistence type="inferred from homology"/>
<reference evidence="8 9" key="1">
    <citation type="journal article" date="2018" name="Vet. Microbiol.">
        <title>Characterisation of Staphylococcus felis isolated from cats using whole genome sequencing.</title>
        <authorList>
            <person name="Worthing K."/>
            <person name="Pang S."/>
            <person name="Trott D.J."/>
            <person name="Abraham S."/>
            <person name="Coombs G.W."/>
            <person name="Jordan D."/>
            <person name="McIntyre L."/>
            <person name="Davies M.R."/>
            <person name="Norris J."/>
        </authorList>
    </citation>
    <scope>NUCLEOTIDE SEQUENCE [LARGE SCALE GENOMIC DNA]</scope>
    <source>
        <strain evidence="8 9">F9</strain>
    </source>
</reference>
<evidence type="ECO:0000256" key="2">
    <source>
        <dbReference type="ARBA" id="ARBA00009695"/>
    </source>
</evidence>
<evidence type="ECO:0000256" key="3">
    <source>
        <dbReference type="ARBA" id="ARBA00018111"/>
    </source>
</evidence>
<dbReference type="InterPro" id="IPR036388">
    <property type="entry name" value="WH-like_DNA-bd_sf"/>
</dbReference>